<dbReference type="OrthoDB" id="6251307at2759"/>
<dbReference type="InterPro" id="IPR013320">
    <property type="entry name" value="ConA-like_dom_sf"/>
</dbReference>
<protein>
    <recommendedName>
        <fullName evidence="3">Galectin</fullName>
    </recommendedName>
</protein>
<dbReference type="PANTHER" id="PTHR11346">
    <property type="entry name" value="GALECTIN"/>
    <property type="match status" value="1"/>
</dbReference>
<gene>
    <name evidence="5" type="ORF">GDO78_017484</name>
</gene>
<dbReference type="GO" id="GO:0032689">
    <property type="term" value="P:negative regulation of type II interferon production"/>
    <property type="evidence" value="ECO:0007669"/>
    <property type="project" value="TreeGrafter"/>
</dbReference>
<evidence type="ECO:0000313" key="5">
    <source>
        <dbReference type="EMBL" id="KAG9465944.1"/>
    </source>
</evidence>
<dbReference type="GO" id="GO:2000562">
    <property type="term" value="P:negative regulation of CD4-positive, alpha-beta T cell proliferation"/>
    <property type="evidence" value="ECO:0007669"/>
    <property type="project" value="TreeGrafter"/>
</dbReference>
<dbReference type="GO" id="GO:0016936">
    <property type="term" value="F:galactoside binding"/>
    <property type="evidence" value="ECO:0007669"/>
    <property type="project" value="TreeGrafter"/>
</dbReference>
<dbReference type="SMART" id="SM00276">
    <property type="entry name" value="GLECT"/>
    <property type="match status" value="1"/>
</dbReference>
<evidence type="ECO:0000313" key="6">
    <source>
        <dbReference type="Proteomes" id="UP000770717"/>
    </source>
</evidence>
<dbReference type="GO" id="GO:0005829">
    <property type="term" value="C:cytosol"/>
    <property type="evidence" value="ECO:0007669"/>
    <property type="project" value="TreeGrafter"/>
</dbReference>
<dbReference type="PROSITE" id="PS51304">
    <property type="entry name" value="GALECTIN"/>
    <property type="match status" value="1"/>
</dbReference>
<dbReference type="InterPro" id="IPR044156">
    <property type="entry name" value="Galectin-like"/>
</dbReference>
<reference evidence="5" key="1">
    <citation type="thesis" date="2020" institute="ProQuest LLC" country="789 East Eisenhower Parkway, Ann Arbor, MI, USA">
        <title>Comparative Genomics and Chromosome Evolution.</title>
        <authorList>
            <person name="Mudd A.B."/>
        </authorList>
    </citation>
    <scope>NUCLEOTIDE SEQUENCE</scope>
    <source>
        <strain evidence="5">HN-11 Male</strain>
        <tissue evidence="5">Kidney and liver</tissue>
    </source>
</reference>
<dbReference type="Pfam" id="PF00337">
    <property type="entry name" value="Gal-bind_lectin"/>
    <property type="match status" value="1"/>
</dbReference>
<dbReference type="CDD" id="cd00070">
    <property type="entry name" value="GLECT"/>
    <property type="match status" value="1"/>
</dbReference>
<keyword evidence="6" id="KW-1185">Reference proteome</keyword>
<organism evidence="5 6">
    <name type="scientific">Eleutherodactylus coqui</name>
    <name type="common">Puerto Rican coqui</name>
    <dbReference type="NCBI Taxonomy" id="57060"/>
    <lineage>
        <taxon>Eukaryota</taxon>
        <taxon>Metazoa</taxon>
        <taxon>Chordata</taxon>
        <taxon>Craniata</taxon>
        <taxon>Vertebrata</taxon>
        <taxon>Euteleostomi</taxon>
        <taxon>Amphibia</taxon>
        <taxon>Batrachia</taxon>
        <taxon>Anura</taxon>
        <taxon>Neobatrachia</taxon>
        <taxon>Hyloidea</taxon>
        <taxon>Eleutherodactylidae</taxon>
        <taxon>Eleutherodactylinae</taxon>
        <taxon>Eleutherodactylus</taxon>
        <taxon>Eleutherodactylus</taxon>
    </lineage>
</organism>
<evidence type="ECO:0000256" key="2">
    <source>
        <dbReference type="ARBA" id="ARBA00022737"/>
    </source>
</evidence>
<dbReference type="AlphaFoldDB" id="A0A8J6BA27"/>
<sequence>MGSPNQTTPLMSNHKAVPFQSAILGGIAVGKTVRIQGQAHSNAGWFAVNFICSNNDIAFHFNPRFSDGNVTVCNTKQGGDWGAEERRHKMPFKQNTYFDITITVMGHAFQSDSGTFYSNHINRGLQSPRLMV</sequence>
<dbReference type="SUPFAM" id="SSF49899">
    <property type="entry name" value="Concanavalin A-like lectins/glucanases"/>
    <property type="match status" value="1"/>
</dbReference>
<dbReference type="SMART" id="SM00908">
    <property type="entry name" value="Gal-bind_lectin"/>
    <property type="match status" value="1"/>
</dbReference>
<dbReference type="GO" id="GO:0010628">
    <property type="term" value="P:positive regulation of gene expression"/>
    <property type="evidence" value="ECO:0007669"/>
    <property type="project" value="TreeGrafter"/>
</dbReference>
<name>A0A8J6BA27_ELECQ</name>
<keyword evidence="1 3" id="KW-0430">Lectin</keyword>
<dbReference type="FunFam" id="2.60.120.200:FF:000124">
    <property type="entry name" value="Galectin-4"/>
    <property type="match status" value="1"/>
</dbReference>
<dbReference type="InterPro" id="IPR001079">
    <property type="entry name" value="Galectin_CRD"/>
</dbReference>
<dbReference type="GO" id="GO:0030246">
    <property type="term" value="F:carbohydrate binding"/>
    <property type="evidence" value="ECO:0007669"/>
    <property type="project" value="UniProtKB-UniRule"/>
</dbReference>
<dbReference type="GO" id="GO:0005634">
    <property type="term" value="C:nucleus"/>
    <property type="evidence" value="ECO:0007669"/>
    <property type="project" value="TreeGrafter"/>
</dbReference>
<accession>A0A8J6BA27</accession>
<keyword evidence="2" id="KW-0677">Repeat</keyword>
<evidence type="ECO:0000256" key="3">
    <source>
        <dbReference type="RuleBase" id="RU102079"/>
    </source>
</evidence>
<dbReference type="Proteomes" id="UP000770717">
    <property type="component" value="Unassembled WGS sequence"/>
</dbReference>
<dbReference type="Gene3D" id="2.60.120.200">
    <property type="match status" value="1"/>
</dbReference>
<evidence type="ECO:0000259" key="4">
    <source>
        <dbReference type="PROSITE" id="PS51304"/>
    </source>
</evidence>
<dbReference type="EMBL" id="WNTK01002529">
    <property type="protein sequence ID" value="KAG9465944.1"/>
    <property type="molecule type" value="Genomic_DNA"/>
</dbReference>
<evidence type="ECO:0000256" key="1">
    <source>
        <dbReference type="ARBA" id="ARBA00022734"/>
    </source>
</evidence>
<proteinExistence type="predicted"/>
<feature type="domain" description="Galectin" evidence="4">
    <location>
        <begin position="19"/>
        <end position="132"/>
    </location>
</feature>
<dbReference type="PANTHER" id="PTHR11346:SF186">
    <property type="entry name" value="GALECTIN"/>
    <property type="match status" value="1"/>
</dbReference>
<comment type="caution">
    <text evidence="5">The sequence shown here is derived from an EMBL/GenBank/DDBJ whole genome shotgun (WGS) entry which is preliminary data.</text>
</comment>